<keyword evidence="4" id="KW-1185">Reference proteome</keyword>
<dbReference type="EMBL" id="JAUJLE010000141">
    <property type="protein sequence ID" value="KAK0976250.1"/>
    <property type="molecule type" value="Genomic_DNA"/>
</dbReference>
<organism evidence="3 4">
    <name type="scientific">Friedmanniomyces endolithicus</name>
    <dbReference type="NCBI Taxonomy" id="329885"/>
    <lineage>
        <taxon>Eukaryota</taxon>
        <taxon>Fungi</taxon>
        <taxon>Dikarya</taxon>
        <taxon>Ascomycota</taxon>
        <taxon>Pezizomycotina</taxon>
        <taxon>Dothideomycetes</taxon>
        <taxon>Dothideomycetidae</taxon>
        <taxon>Mycosphaerellales</taxon>
        <taxon>Teratosphaeriaceae</taxon>
        <taxon>Friedmanniomyces</taxon>
    </lineage>
</organism>
<dbReference type="Proteomes" id="UP001175353">
    <property type="component" value="Unassembled WGS sequence"/>
</dbReference>
<keyword evidence="1" id="KW-0175">Coiled coil</keyword>
<feature type="coiled-coil region" evidence="1">
    <location>
        <begin position="119"/>
        <end position="167"/>
    </location>
</feature>
<gene>
    <name evidence="3" type="ORF">LTR91_013716</name>
</gene>
<evidence type="ECO:0000256" key="1">
    <source>
        <dbReference type="SAM" id="Coils"/>
    </source>
</evidence>
<dbReference type="AlphaFoldDB" id="A0AAN6QNV7"/>
<name>A0AAN6QNV7_9PEZI</name>
<evidence type="ECO:0000256" key="2">
    <source>
        <dbReference type="SAM" id="MobiDB-lite"/>
    </source>
</evidence>
<reference evidence="3" key="1">
    <citation type="submission" date="2023-06" db="EMBL/GenBank/DDBJ databases">
        <title>Black Yeasts Isolated from many extreme environments.</title>
        <authorList>
            <person name="Coleine C."/>
            <person name="Stajich J.E."/>
            <person name="Selbmann L."/>
        </authorList>
    </citation>
    <scope>NUCLEOTIDE SEQUENCE</scope>
    <source>
        <strain evidence="3">CCFEE 5200</strain>
    </source>
</reference>
<feature type="region of interest" description="Disordered" evidence="2">
    <location>
        <begin position="366"/>
        <end position="397"/>
    </location>
</feature>
<accession>A0AAN6QNV7</accession>
<protein>
    <submittedName>
        <fullName evidence="3">Uncharacterized protein</fullName>
    </submittedName>
</protein>
<comment type="caution">
    <text evidence="3">The sequence shown here is derived from an EMBL/GenBank/DDBJ whole genome shotgun (WGS) entry which is preliminary data.</text>
</comment>
<evidence type="ECO:0000313" key="3">
    <source>
        <dbReference type="EMBL" id="KAK0976250.1"/>
    </source>
</evidence>
<sequence>MTLNIGIKQATDEMKLKHGMLQVACCSSLQTGVSAYVVSRDLSGTVVGLQGYCNSVEPFASIEQRSPIHNRNFALGPKPDVGPGIAGLQMATSTTESATGPSISAMTTGPQEMAHIDELLRLTQELEKFRLARDEAYEERDAMADDLLKLLEDVEKKDEELKEMAGKAWTRKDDAQKMSGDEATEMHRSVQVGGGDSFSSIPSGVSGKETVVFTEAPDARIRPVTATQTSAVLVSEVDQQMWMQDSHRQYQMQLAQVEKDWRSQMEEEHKLRQGADDGLINMKEFYEAQMKEVESQSRVRIEELQHRMQGSEILIERESHQMEMHSGWKEELDQLHQLAADQEVEINNQYQRAEQFQRMSERLTTQVKHSNRATQATQAQQFRRMCERSMTTQPKPANMADQALEQAEQVEQQYLEDAQSQVEQAKMTDRDLEQAGQAGQQRLKNVKSQSTESRRQRRKKQTPGSVQPRDPRAM</sequence>
<proteinExistence type="predicted"/>
<evidence type="ECO:0000313" key="4">
    <source>
        <dbReference type="Proteomes" id="UP001175353"/>
    </source>
</evidence>
<feature type="compositionally biased region" description="Polar residues" evidence="2">
    <location>
        <begin position="437"/>
        <end position="451"/>
    </location>
</feature>
<feature type="region of interest" description="Disordered" evidence="2">
    <location>
        <begin position="416"/>
        <end position="474"/>
    </location>
</feature>